<gene>
    <name evidence="2" type="primary">yiaW_2</name>
    <name evidence="2" type="ORF">NCTC8782_01665</name>
</gene>
<proteinExistence type="predicted"/>
<comment type="caution">
    <text evidence="2">The sequence shown here is derived from an EMBL/GenBank/DDBJ whole genome shotgun (WGS) entry which is preliminary data.</text>
</comment>
<protein>
    <submittedName>
        <fullName evidence="2">Inner membrane protein yiaW</fullName>
    </submittedName>
</protein>
<sequence length="31" mass="3318">MQSADSSLIQLQARVADLEKKLGEVKTSAAE</sequence>
<keyword evidence="1" id="KW-0175">Coiled coil</keyword>
<feature type="coiled-coil region" evidence="1">
    <location>
        <begin position="1"/>
        <end position="28"/>
    </location>
</feature>
<evidence type="ECO:0000256" key="1">
    <source>
        <dbReference type="SAM" id="Coils"/>
    </source>
</evidence>
<accession>A0A9Q7ZKP3</accession>
<evidence type="ECO:0000313" key="3">
    <source>
        <dbReference type="Proteomes" id="UP000255286"/>
    </source>
</evidence>
<evidence type="ECO:0000313" key="2">
    <source>
        <dbReference type="EMBL" id="SUX79144.1"/>
    </source>
</evidence>
<reference evidence="2 3" key="1">
    <citation type="submission" date="2018-06" db="EMBL/GenBank/DDBJ databases">
        <authorList>
            <consortium name="Pathogen Informatics"/>
            <person name="Doyle S."/>
        </authorList>
    </citation>
    <scope>NUCLEOTIDE SEQUENCE [LARGE SCALE GENOMIC DNA]</scope>
    <source>
        <strain evidence="2 3">NCTC8782</strain>
    </source>
</reference>
<dbReference type="AlphaFoldDB" id="A0A9Q7ZKP3"/>
<dbReference type="Proteomes" id="UP000255286">
    <property type="component" value="Unassembled WGS sequence"/>
</dbReference>
<organism evidence="2 3">
    <name type="scientific">Citrobacter youngae</name>
    <dbReference type="NCBI Taxonomy" id="133448"/>
    <lineage>
        <taxon>Bacteria</taxon>
        <taxon>Pseudomonadati</taxon>
        <taxon>Pseudomonadota</taxon>
        <taxon>Gammaproteobacteria</taxon>
        <taxon>Enterobacterales</taxon>
        <taxon>Enterobacteriaceae</taxon>
        <taxon>Citrobacter</taxon>
        <taxon>Citrobacter freundii complex</taxon>
    </lineage>
</organism>
<name>A0A9Q7ZKP3_9ENTR</name>
<dbReference type="EMBL" id="UIGT01000001">
    <property type="protein sequence ID" value="SUX79144.1"/>
    <property type="molecule type" value="Genomic_DNA"/>
</dbReference>